<gene>
    <name evidence="1" type="ORF">ERS008198_01472</name>
</gene>
<reference evidence="1 2" key="1">
    <citation type="submission" date="2015-03" db="EMBL/GenBank/DDBJ databases">
        <authorList>
            <consortium name="Pathogen Informatics"/>
        </authorList>
    </citation>
    <scope>NUCLEOTIDE SEQUENCE [LARGE SCALE GENOMIC DNA]</scope>
    <source>
        <strain evidence="1 2">A1104</strain>
    </source>
</reference>
<organism evidence="1 2">
    <name type="scientific">Salmonella enterica subsp. enterica serovar Bovismorbificans</name>
    <dbReference type="NCBI Taxonomy" id="58097"/>
    <lineage>
        <taxon>Bacteria</taxon>
        <taxon>Pseudomonadati</taxon>
        <taxon>Pseudomonadota</taxon>
        <taxon>Gammaproteobacteria</taxon>
        <taxon>Enterobacterales</taxon>
        <taxon>Enterobacteriaceae</taxon>
        <taxon>Salmonella</taxon>
    </lineage>
</organism>
<dbReference type="EMBL" id="CQPA01000007">
    <property type="protein sequence ID" value="CNT93256.1"/>
    <property type="molecule type" value="Genomic_DNA"/>
</dbReference>
<dbReference type="Proteomes" id="UP000041314">
    <property type="component" value="Unassembled WGS sequence"/>
</dbReference>
<dbReference type="AlphaFoldDB" id="A0A655C3Y2"/>
<evidence type="ECO:0000313" key="2">
    <source>
        <dbReference type="Proteomes" id="UP000041314"/>
    </source>
</evidence>
<name>A0A655C3Y2_SALET</name>
<accession>A0A655C3Y2</accession>
<sequence>MTNKLRQNHSGRPSCRAEVSPSASIFSGCDWQHIQISTGMSAIISQLCCQSTPPNPPIIQYINCRRSKEVEK</sequence>
<dbReference type="PROSITE" id="PS51257">
    <property type="entry name" value="PROKAR_LIPOPROTEIN"/>
    <property type="match status" value="1"/>
</dbReference>
<protein>
    <submittedName>
        <fullName evidence="1">Uncharacterized protein</fullName>
    </submittedName>
</protein>
<proteinExistence type="predicted"/>
<evidence type="ECO:0000313" key="1">
    <source>
        <dbReference type="EMBL" id="CNT93256.1"/>
    </source>
</evidence>